<gene>
    <name evidence="7" type="primary">dmlR_7</name>
    <name evidence="7" type="ORF">ERS008491_02238</name>
</gene>
<dbReference type="InterPro" id="IPR005119">
    <property type="entry name" value="LysR_subst-bd"/>
</dbReference>
<dbReference type="InterPro" id="IPR049755">
    <property type="entry name" value="YafC/CrgA"/>
</dbReference>
<evidence type="ECO:0000259" key="6">
    <source>
        <dbReference type="PROSITE" id="PS50931"/>
    </source>
</evidence>
<dbReference type="NCBIfam" id="NF040888">
    <property type="entry name" value="trans_reg_YafC"/>
    <property type="match status" value="1"/>
</dbReference>
<evidence type="ECO:0000256" key="4">
    <source>
        <dbReference type="ARBA" id="ARBA00023125"/>
    </source>
</evidence>
<dbReference type="InterPro" id="IPR036388">
    <property type="entry name" value="WH-like_DNA-bd_sf"/>
</dbReference>
<sequence length="302" mass="34136">MKANSDELITFVTVVECGSFSRAAEQLEQANSVVSRTIKKLENKLGVTLLNRTTRQISLTQEGENYFRRVQNILREMATAENEILDNQLNPKGLLRIDASTPVVLHIIAPLMAEFRQRYPLVTLSLVSSETFINLIERKVDIAIRVGSLQDSTLRAKKLMTSYRHILASPTYLKQNGTPQTTADLQHHLCLGFNDLPALNRWPLAGTDGQLYEINSYLTSNNGETQRRLCLEGNGIACLSDFMIQQDLQRGDLIPILQEHTLPVAMPINAVYYSDQAVSNRLRCFIDFINERLTLHNKSHLI</sequence>
<dbReference type="RefSeq" id="WP_050119524.1">
    <property type="nucleotide sequence ID" value="NZ_CAWMAB010000007.1"/>
</dbReference>
<evidence type="ECO:0000256" key="2">
    <source>
        <dbReference type="ARBA" id="ARBA00022491"/>
    </source>
</evidence>
<dbReference type="InterPro" id="IPR036390">
    <property type="entry name" value="WH_DNA-bd_sf"/>
</dbReference>
<evidence type="ECO:0000256" key="1">
    <source>
        <dbReference type="ARBA" id="ARBA00009437"/>
    </source>
</evidence>
<dbReference type="Proteomes" id="UP000045824">
    <property type="component" value="Unassembled WGS sequence"/>
</dbReference>
<evidence type="ECO:0000256" key="3">
    <source>
        <dbReference type="ARBA" id="ARBA00023015"/>
    </source>
</evidence>
<evidence type="ECO:0000313" key="7">
    <source>
        <dbReference type="EMBL" id="CNE77260.1"/>
    </source>
</evidence>
<accession>A0A0T9LBX8</accession>
<dbReference type="Pfam" id="PF00126">
    <property type="entry name" value="HTH_1"/>
    <property type="match status" value="1"/>
</dbReference>
<dbReference type="SUPFAM" id="SSF53850">
    <property type="entry name" value="Periplasmic binding protein-like II"/>
    <property type="match status" value="1"/>
</dbReference>
<proteinExistence type="inferred from homology"/>
<dbReference type="PANTHER" id="PTHR30537">
    <property type="entry name" value="HTH-TYPE TRANSCRIPTIONAL REGULATOR"/>
    <property type="match status" value="1"/>
</dbReference>
<dbReference type="PANTHER" id="PTHR30537:SF20">
    <property type="entry name" value="TRANSCRIPTIONAL REGULATORY PROTEIN"/>
    <property type="match status" value="1"/>
</dbReference>
<keyword evidence="2" id="KW-0678">Repressor</keyword>
<reference evidence="7 8" key="1">
    <citation type="submission" date="2015-03" db="EMBL/GenBank/DDBJ databases">
        <authorList>
            <person name="Murphy D."/>
        </authorList>
    </citation>
    <scope>NUCLEOTIDE SEQUENCE [LARGE SCALE GENOMIC DNA]</scope>
    <source>
        <strain evidence="7 8">FCF326</strain>
    </source>
</reference>
<dbReference type="Gene3D" id="3.40.190.10">
    <property type="entry name" value="Periplasmic binding protein-like II"/>
    <property type="match status" value="2"/>
</dbReference>
<evidence type="ECO:0000313" key="8">
    <source>
        <dbReference type="Proteomes" id="UP000045824"/>
    </source>
</evidence>
<name>A0A0T9LBX8_YERKR</name>
<dbReference type="InterPro" id="IPR058163">
    <property type="entry name" value="LysR-type_TF_proteobact-type"/>
</dbReference>
<dbReference type="FunFam" id="1.10.10.10:FF:000001">
    <property type="entry name" value="LysR family transcriptional regulator"/>
    <property type="match status" value="1"/>
</dbReference>
<dbReference type="Gene3D" id="1.10.10.10">
    <property type="entry name" value="Winged helix-like DNA-binding domain superfamily/Winged helix DNA-binding domain"/>
    <property type="match status" value="1"/>
</dbReference>
<keyword evidence="3" id="KW-0805">Transcription regulation</keyword>
<dbReference type="EMBL" id="CPYI01000007">
    <property type="protein sequence ID" value="CNE77260.1"/>
    <property type="molecule type" value="Genomic_DNA"/>
</dbReference>
<protein>
    <submittedName>
        <fullName evidence="7">LysR family transcriptional regulator</fullName>
    </submittedName>
</protein>
<dbReference type="GO" id="GO:0043565">
    <property type="term" value="F:sequence-specific DNA binding"/>
    <property type="evidence" value="ECO:0007669"/>
    <property type="project" value="TreeGrafter"/>
</dbReference>
<evidence type="ECO:0000256" key="5">
    <source>
        <dbReference type="ARBA" id="ARBA00023163"/>
    </source>
</evidence>
<dbReference type="SUPFAM" id="SSF46785">
    <property type="entry name" value="Winged helix' DNA-binding domain"/>
    <property type="match status" value="1"/>
</dbReference>
<dbReference type="PROSITE" id="PS50931">
    <property type="entry name" value="HTH_LYSR"/>
    <property type="match status" value="1"/>
</dbReference>
<dbReference type="GO" id="GO:0006351">
    <property type="term" value="P:DNA-templated transcription"/>
    <property type="evidence" value="ECO:0007669"/>
    <property type="project" value="TreeGrafter"/>
</dbReference>
<feature type="domain" description="HTH lysR-type" evidence="6">
    <location>
        <begin position="1"/>
        <end position="60"/>
    </location>
</feature>
<organism evidence="7 8">
    <name type="scientific">Yersinia kristensenii</name>
    <dbReference type="NCBI Taxonomy" id="28152"/>
    <lineage>
        <taxon>Bacteria</taxon>
        <taxon>Pseudomonadati</taxon>
        <taxon>Pseudomonadota</taxon>
        <taxon>Gammaproteobacteria</taxon>
        <taxon>Enterobacterales</taxon>
        <taxon>Yersiniaceae</taxon>
        <taxon>Yersinia</taxon>
    </lineage>
</organism>
<dbReference type="Pfam" id="PF03466">
    <property type="entry name" value="LysR_substrate"/>
    <property type="match status" value="1"/>
</dbReference>
<comment type="similarity">
    <text evidence="1">Belongs to the LysR transcriptional regulatory family.</text>
</comment>
<keyword evidence="5" id="KW-0804">Transcription</keyword>
<keyword evidence="4" id="KW-0238">DNA-binding</keyword>
<dbReference type="AlphaFoldDB" id="A0A0T9LBX8"/>
<dbReference type="InterPro" id="IPR000847">
    <property type="entry name" value="LysR_HTH_N"/>
</dbReference>
<dbReference type="GO" id="GO:0003700">
    <property type="term" value="F:DNA-binding transcription factor activity"/>
    <property type="evidence" value="ECO:0007669"/>
    <property type="project" value="InterPro"/>
</dbReference>